<accession>J7HBR4</accession>
<reference evidence="2" key="1">
    <citation type="submission" date="2012-08" db="EMBL/GenBank/DDBJ databases">
        <title>Functional transcriptomics of wild caught Lutzomyia intermedia salivary glands: Identification of a protective salivary protein against Leishmania braziliensis infection.</title>
        <authorList>
            <person name="de Moura T.R."/>
            <person name="Oliveira F."/>
            <person name="Carneiro M.W."/>
            <person name="Miranda J.C."/>
            <person name="Clarencio J."/>
            <person name="Barral-Netto M."/>
            <person name="Barral A."/>
            <person name="Brodskyn C."/>
            <person name="Ribeiro J.M.C."/>
            <person name="Valenzuela J.G."/>
            <person name="de Oliveira C.I."/>
        </authorList>
    </citation>
    <scope>NUCLEOTIDE SEQUENCE</scope>
    <source>
        <tissue evidence="2">Salivary gland</tissue>
    </source>
</reference>
<protein>
    <submittedName>
        <fullName evidence="2">SP13 phlebotomine family member</fullName>
    </submittedName>
</protein>
<sequence>MKNVLLVILVLAAIMLCVTAMPSASPDDSVDFLNNYDELIRGYMARAHYYDDDSN</sequence>
<evidence type="ECO:0000256" key="1">
    <source>
        <dbReference type="SAM" id="SignalP"/>
    </source>
</evidence>
<feature type="signal peptide" evidence="1">
    <location>
        <begin position="1"/>
        <end position="20"/>
    </location>
</feature>
<organism evidence="2">
    <name type="scientific">Nyssomyia intermedia</name>
    <dbReference type="NCBI Taxonomy" id="182990"/>
    <lineage>
        <taxon>Eukaryota</taxon>
        <taxon>Metazoa</taxon>
        <taxon>Ecdysozoa</taxon>
        <taxon>Arthropoda</taxon>
        <taxon>Hexapoda</taxon>
        <taxon>Insecta</taxon>
        <taxon>Pterygota</taxon>
        <taxon>Neoptera</taxon>
        <taxon>Endopterygota</taxon>
        <taxon>Diptera</taxon>
        <taxon>Nematocera</taxon>
        <taxon>Psychodoidea</taxon>
        <taxon>Psychodidae</taxon>
        <taxon>Nyssomyia</taxon>
    </lineage>
</organism>
<proteinExistence type="evidence at transcript level"/>
<evidence type="ECO:0000313" key="2">
    <source>
        <dbReference type="EMBL" id="AFP99240.1"/>
    </source>
</evidence>
<dbReference type="AlphaFoldDB" id="J7HBR4"/>
<feature type="chain" id="PRO_5003792595" evidence="1">
    <location>
        <begin position="21"/>
        <end position="55"/>
    </location>
</feature>
<keyword evidence="1" id="KW-0732">Signal</keyword>
<name>J7HBR4_9DIPT</name>
<dbReference type="EMBL" id="KA660062">
    <property type="protein sequence ID" value="AFP99240.1"/>
    <property type="molecule type" value="mRNA"/>
</dbReference>